<dbReference type="Proteomes" id="UP000319818">
    <property type="component" value="Unassembled WGS sequence"/>
</dbReference>
<evidence type="ECO:0000313" key="2">
    <source>
        <dbReference type="EMBL" id="TQM45275.1"/>
    </source>
</evidence>
<dbReference type="PANTHER" id="PTHR45737:SF6">
    <property type="entry name" value="VON WILLEBRAND FACTOR A DOMAIN-CONTAINING PROTEIN 5A"/>
    <property type="match status" value="1"/>
</dbReference>
<dbReference type="OrthoDB" id="568872at2"/>
<dbReference type="Pfam" id="PF18571">
    <property type="entry name" value="VWA_3_C"/>
    <property type="match status" value="1"/>
</dbReference>
<gene>
    <name evidence="2" type="ORF">FB388_2673</name>
</gene>
<proteinExistence type="predicted"/>
<dbReference type="AlphaFoldDB" id="A0A543GGU6"/>
<evidence type="ECO:0000313" key="3">
    <source>
        <dbReference type="Proteomes" id="UP000319818"/>
    </source>
</evidence>
<dbReference type="InterPro" id="IPR041176">
    <property type="entry name" value="VWA_3_C"/>
</dbReference>
<protein>
    <submittedName>
        <fullName evidence="2">Secreted protein with Ig-like and vWFA domain</fullName>
    </submittedName>
</protein>
<reference evidence="2 3" key="1">
    <citation type="submission" date="2019-06" db="EMBL/GenBank/DDBJ databases">
        <title>Sequencing the genomes of 1000 actinobacteria strains.</title>
        <authorList>
            <person name="Klenk H.-P."/>
        </authorList>
    </citation>
    <scope>NUCLEOTIDE SEQUENCE [LARGE SCALE GENOMIC DNA]</scope>
    <source>
        <strain evidence="2 3">DSM 45511</strain>
    </source>
</reference>
<dbReference type="SUPFAM" id="SSF53300">
    <property type="entry name" value="vWA-like"/>
    <property type="match status" value="1"/>
</dbReference>
<dbReference type="Gene3D" id="1.20.120.1690">
    <property type="match status" value="1"/>
</dbReference>
<organism evidence="2 3">
    <name type="scientific">Pseudonocardia cypriaca</name>
    <dbReference type="NCBI Taxonomy" id="882449"/>
    <lineage>
        <taxon>Bacteria</taxon>
        <taxon>Bacillati</taxon>
        <taxon>Actinomycetota</taxon>
        <taxon>Actinomycetes</taxon>
        <taxon>Pseudonocardiales</taxon>
        <taxon>Pseudonocardiaceae</taxon>
        <taxon>Pseudonocardia</taxon>
    </lineage>
</organism>
<dbReference type="PANTHER" id="PTHR45737">
    <property type="entry name" value="VON WILLEBRAND FACTOR A DOMAIN-CONTAINING PROTEIN 5A"/>
    <property type="match status" value="1"/>
</dbReference>
<comment type="caution">
    <text evidence="2">The sequence shown here is derived from an EMBL/GenBank/DDBJ whole genome shotgun (WGS) entry which is preliminary data.</text>
</comment>
<dbReference type="Gene3D" id="2.60.40.3670">
    <property type="match status" value="1"/>
</dbReference>
<dbReference type="SMART" id="SM00327">
    <property type="entry name" value="VWA"/>
    <property type="match status" value="1"/>
</dbReference>
<feature type="domain" description="VWFA" evidence="1">
    <location>
        <begin position="51"/>
        <end position="228"/>
    </location>
</feature>
<dbReference type="Pfam" id="PF13768">
    <property type="entry name" value="VWA_3"/>
    <property type="match status" value="1"/>
</dbReference>
<sequence>MTDVAGAGAFTVEVDQNSYLPAGASRVDAVVTVTAADAAAAPAPASEVLEVIVVDCSTSMTGSKIRAARQATMAAIAELRDGVSFAVVAGNHVAQQLFPPVGTVVANAGTRTTATRMVERLQADGGTGIGAWLTHVGGLARQHPGSIKHAIVLTDGQNGESAEYFANALNGVLGTFTCDCRGVGTDWRVDELRTIATSMLGTVDIVADPADLAADFRSIMGEAMGKSVADLALRLWTPRGATVRFVKQVAPTVEDLTDRRTEAARQSGDYPLGSWGAESRDYHLAIEVPAGGVGDEMLAGRVSIVRPGPDGAEEVLGQGLVKAIWTEDTALSTRISRGVAHYTGQAELAEAIQEGLAARKAGDEATATARLGRAVALAEASGNEGTARLLGRVVEVVDAPSGTVRLRKAVADVDEMTLDTRSTRTVRVRGDG</sequence>
<dbReference type="InterPro" id="IPR036465">
    <property type="entry name" value="vWFA_dom_sf"/>
</dbReference>
<name>A0A543GGU6_9PSEU</name>
<dbReference type="PROSITE" id="PS50234">
    <property type="entry name" value="VWFA"/>
    <property type="match status" value="1"/>
</dbReference>
<dbReference type="InterPro" id="IPR002035">
    <property type="entry name" value="VWF_A"/>
</dbReference>
<dbReference type="EMBL" id="VFPH01000001">
    <property type="protein sequence ID" value="TQM45275.1"/>
    <property type="molecule type" value="Genomic_DNA"/>
</dbReference>
<accession>A0A543GGU6</accession>
<evidence type="ECO:0000259" key="1">
    <source>
        <dbReference type="PROSITE" id="PS50234"/>
    </source>
</evidence>
<dbReference type="RefSeq" id="WP_142100767.1">
    <property type="nucleotide sequence ID" value="NZ_VFPH01000001.1"/>
</dbReference>
<dbReference type="Gene3D" id="3.40.50.410">
    <property type="entry name" value="von Willebrand factor, type A domain"/>
    <property type="match status" value="1"/>
</dbReference>
<keyword evidence="3" id="KW-1185">Reference proteome</keyword>